<reference evidence="1 2" key="1">
    <citation type="journal article" date="2014" name="PLoS ONE">
        <title>Global Analysis of Gene Expression Profiles in Physic Nut (Jatropha curcas L.) Seedlings Exposed to Salt Stress.</title>
        <authorList>
            <person name="Zhang L."/>
            <person name="Zhang C."/>
            <person name="Wu P."/>
            <person name="Chen Y."/>
            <person name="Li M."/>
            <person name="Jiang H."/>
            <person name="Wu G."/>
        </authorList>
    </citation>
    <scope>NUCLEOTIDE SEQUENCE [LARGE SCALE GENOMIC DNA]</scope>
    <source>
        <strain evidence="2">cv. GZQX0401</strain>
        <tissue evidence="1">Young leaves</tissue>
    </source>
</reference>
<evidence type="ECO:0000313" key="1">
    <source>
        <dbReference type="EMBL" id="KDP23358.1"/>
    </source>
</evidence>
<dbReference type="AlphaFoldDB" id="A0A067JKM1"/>
<dbReference type="Proteomes" id="UP000027138">
    <property type="component" value="Unassembled WGS sequence"/>
</dbReference>
<name>A0A067JKM1_JATCU</name>
<accession>A0A067JKM1</accession>
<gene>
    <name evidence="1" type="ORF">JCGZ_23191</name>
</gene>
<organism evidence="1 2">
    <name type="scientific">Jatropha curcas</name>
    <name type="common">Barbados nut</name>
    <dbReference type="NCBI Taxonomy" id="180498"/>
    <lineage>
        <taxon>Eukaryota</taxon>
        <taxon>Viridiplantae</taxon>
        <taxon>Streptophyta</taxon>
        <taxon>Embryophyta</taxon>
        <taxon>Tracheophyta</taxon>
        <taxon>Spermatophyta</taxon>
        <taxon>Magnoliopsida</taxon>
        <taxon>eudicotyledons</taxon>
        <taxon>Gunneridae</taxon>
        <taxon>Pentapetalae</taxon>
        <taxon>rosids</taxon>
        <taxon>fabids</taxon>
        <taxon>Malpighiales</taxon>
        <taxon>Euphorbiaceae</taxon>
        <taxon>Crotonoideae</taxon>
        <taxon>Jatropheae</taxon>
        <taxon>Jatropha</taxon>
    </lineage>
</organism>
<evidence type="ECO:0000313" key="2">
    <source>
        <dbReference type="Proteomes" id="UP000027138"/>
    </source>
</evidence>
<proteinExistence type="predicted"/>
<keyword evidence="2" id="KW-1185">Reference proteome</keyword>
<sequence>MNGYSGRAIGQSPQVDGRENCLVERPLDSTEIMDIRKLLKNKNVDLGTDAKRLSMAAVHELAALNLLRKIGKVLNLGGGEELATRFNVVGHPAFEKYGLEFCLSSIDAAMRAAGPSVVKGCLESSPC</sequence>
<dbReference type="EMBL" id="KK915213">
    <property type="protein sequence ID" value="KDP23358.1"/>
    <property type="molecule type" value="Genomic_DNA"/>
</dbReference>
<protein>
    <submittedName>
        <fullName evidence="1">Uncharacterized protein</fullName>
    </submittedName>
</protein>